<feature type="compositionally biased region" description="Low complexity" evidence="1">
    <location>
        <begin position="43"/>
        <end position="57"/>
    </location>
</feature>
<dbReference type="PROSITE" id="PS51257">
    <property type="entry name" value="PROKAR_LIPOPROTEIN"/>
    <property type="match status" value="1"/>
</dbReference>
<feature type="domain" description="MurNAc-LAA" evidence="3">
    <location>
        <begin position="66"/>
        <end position="151"/>
    </location>
</feature>
<reference evidence="5" key="1">
    <citation type="submission" date="2019-06" db="EMBL/GenBank/DDBJ databases">
        <title>Gordonia isolated from sludge of a wastewater treatment plant.</title>
        <authorList>
            <person name="Tamura T."/>
            <person name="Aoyama K."/>
            <person name="Kang Y."/>
            <person name="Saito S."/>
            <person name="Akiyama N."/>
            <person name="Yazawa K."/>
            <person name="Gonoi T."/>
            <person name="Mikami Y."/>
        </authorList>
    </citation>
    <scope>NUCLEOTIDE SEQUENCE [LARGE SCALE GENOMIC DNA]</scope>
    <source>
        <strain evidence="5">NBRC 107696</strain>
    </source>
</reference>
<dbReference type="EMBL" id="BJOV01000003">
    <property type="protein sequence ID" value="GEE00841.1"/>
    <property type="molecule type" value="Genomic_DNA"/>
</dbReference>
<evidence type="ECO:0000313" key="4">
    <source>
        <dbReference type="EMBL" id="GEE00841.1"/>
    </source>
</evidence>
<feature type="signal peptide" evidence="2">
    <location>
        <begin position="1"/>
        <end position="23"/>
    </location>
</feature>
<name>A0A7I9V6Z5_9ACTN</name>
<feature type="region of interest" description="Disordered" evidence="1">
    <location>
        <begin position="43"/>
        <end position="63"/>
    </location>
</feature>
<dbReference type="GO" id="GO:0008745">
    <property type="term" value="F:N-acetylmuramoyl-L-alanine amidase activity"/>
    <property type="evidence" value="ECO:0007669"/>
    <property type="project" value="InterPro"/>
</dbReference>
<dbReference type="Pfam" id="PF01520">
    <property type="entry name" value="Amidase_3"/>
    <property type="match status" value="1"/>
</dbReference>
<comment type="caution">
    <text evidence="4">The sequence shown here is derived from an EMBL/GenBank/DDBJ whole genome shotgun (WGS) entry which is preliminary data.</text>
</comment>
<protein>
    <recommendedName>
        <fullName evidence="3">MurNAc-LAA domain-containing protein</fullName>
    </recommendedName>
</protein>
<sequence length="281" mass="29447">MTSVNFRESAALALVVGFSTLLAACTSPQDSGSPVKTVTVTTTAASSSTTAAPRSSADSGCRAPVVALDPGHNGQSISVFDKITGVEMRDYPNGAEDADVFAVATTAKRALERAGYTVVLLKKNTSESVTYRQRVDRAERAEADIGISIHTSPGEHSVFDQRLGGYREGTGADGQTLRVTFKNADLARKSGRLSSKFATARSQVEGRQVNVVQNNFGGRAPLWAGDLPMISLISQKVPWVYSEFGTVDGGGGSNPIGPTGRSLYARSIVAATKAAVPNTCE</sequence>
<dbReference type="InterPro" id="IPR002508">
    <property type="entry name" value="MurNAc-LAA_cat"/>
</dbReference>
<dbReference type="AlphaFoldDB" id="A0A7I9V6Z5"/>
<evidence type="ECO:0000256" key="2">
    <source>
        <dbReference type="SAM" id="SignalP"/>
    </source>
</evidence>
<feature type="chain" id="PRO_5029664981" description="MurNAc-LAA domain-containing protein" evidence="2">
    <location>
        <begin position="24"/>
        <end position="281"/>
    </location>
</feature>
<accession>A0A7I9V6Z5</accession>
<keyword evidence="5" id="KW-1185">Reference proteome</keyword>
<evidence type="ECO:0000256" key="1">
    <source>
        <dbReference type="SAM" id="MobiDB-lite"/>
    </source>
</evidence>
<organism evidence="4 5">
    <name type="scientific">Gordonia spumicola</name>
    <dbReference type="NCBI Taxonomy" id="589161"/>
    <lineage>
        <taxon>Bacteria</taxon>
        <taxon>Bacillati</taxon>
        <taxon>Actinomycetota</taxon>
        <taxon>Actinomycetes</taxon>
        <taxon>Mycobacteriales</taxon>
        <taxon>Gordoniaceae</taxon>
        <taxon>Gordonia</taxon>
    </lineage>
</organism>
<gene>
    <name evidence="4" type="ORF">nbrc107696_12870</name>
</gene>
<proteinExistence type="predicted"/>
<dbReference type="RefSeq" id="WP_228461237.1">
    <property type="nucleotide sequence ID" value="NZ_BJOV01000003.1"/>
</dbReference>
<evidence type="ECO:0000313" key="5">
    <source>
        <dbReference type="Proteomes" id="UP000444960"/>
    </source>
</evidence>
<dbReference type="Gene3D" id="3.40.630.40">
    <property type="entry name" value="Zn-dependent exopeptidases"/>
    <property type="match status" value="1"/>
</dbReference>
<keyword evidence="2" id="KW-0732">Signal</keyword>
<dbReference type="GO" id="GO:0009253">
    <property type="term" value="P:peptidoglycan catabolic process"/>
    <property type="evidence" value="ECO:0007669"/>
    <property type="project" value="InterPro"/>
</dbReference>
<dbReference type="SUPFAM" id="SSF53187">
    <property type="entry name" value="Zn-dependent exopeptidases"/>
    <property type="match status" value="1"/>
</dbReference>
<dbReference type="Proteomes" id="UP000444960">
    <property type="component" value="Unassembled WGS sequence"/>
</dbReference>
<evidence type="ECO:0000259" key="3">
    <source>
        <dbReference type="Pfam" id="PF01520"/>
    </source>
</evidence>